<dbReference type="Proteomes" id="UP000280455">
    <property type="component" value="Chromosome"/>
</dbReference>
<dbReference type="AlphaFoldDB" id="A0AAD0ZQJ4"/>
<dbReference type="Pfam" id="PF02423">
    <property type="entry name" value="OCD_Mu_crystall"/>
    <property type="match status" value="1"/>
</dbReference>
<dbReference type="SUPFAM" id="SSF51735">
    <property type="entry name" value="NAD(P)-binding Rossmann-fold domains"/>
    <property type="match status" value="1"/>
</dbReference>
<dbReference type="Gene3D" id="3.40.50.720">
    <property type="entry name" value="NAD(P)-binding Rossmann-like Domain"/>
    <property type="match status" value="1"/>
</dbReference>
<dbReference type="NCBIfam" id="NF045512">
    <property type="entry name" value="PyrPipCarbRedLhpI"/>
    <property type="match status" value="1"/>
</dbReference>
<dbReference type="Gene3D" id="3.30.1780.10">
    <property type="entry name" value="ornithine cyclodeaminase, domain 1"/>
    <property type="match status" value="1"/>
</dbReference>
<dbReference type="GO" id="GO:0005737">
    <property type="term" value="C:cytoplasm"/>
    <property type="evidence" value="ECO:0007669"/>
    <property type="project" value="TreeGrafter"/>
</dbReference>
<accession>A0AAD0ZQJ4</accession>
<dbReference type="PIRSF" id="PIRSF001439">
    <property type="entry name" value="CryM"/>
    <property type="match status" value="1"/>
</dbReference>
<dbReference type="EMBL" id="CP027750">
    <property type="protein sequence ID" value="AZE30451.1"/>
    <property type="molecule type" value="Genomic_DNA"/>
</dbReference>
<name>A0AAD0ZQJ4_9PSED</name>
<dbReference type="EC" id="4.3.1.12" evidence="1"/>
<reference evidence="1 2" key="1">
    <citation type="submission" date="2018-03" db="EMBL/GenBank/DDBJ databases">
        <title>Diversity of phytobeneficial traits revealed by whole-genome analysis of worldwide-isolated phenazine-producing Pseudomonas spp.</title>
        <authorList>
            <person name="Biessy A."/>
            <person name="Novinscak A."/>
            <person name="Blom J."/>
            <person name="Leger G."/>
            <person name="Thomashow L.S."/>
            <person name="Cazorla F.M."/>
            <person name="Josic D."/>
            <person name="Filion M."/>
        </authorList>
    </citation>
    <scope>NUCLEOTIDE SEQUENCE [LARGE SCALE GENOMIC DNA]</scope>
    <source>
        <strain evidence="1 2">ChPhzS24</strain>
    </source>
</reference>
<dbReference type="InterPro" id="IPR053444">
    <property type="entry name" value="Pyr2C_reductase-like"/>
</dbReference>
<dbReference type="PANTHER" id="PTHR13812:SF19">
    <property type="entry name" value="KETIMINE REDUCTASE MU-CRYSTALLIN"/>
    <property type="match status" value="1"/>
</dbReference>
<dbReference type="InterPro" id="IPR003462">
    <property type="entry name" value="ODC_Mu_crystall"/>
</dbReference>
<dbReference type="PANTHER" id="PTHR13812">
    <property type="entry name" value="KETIMINE REDUCTASE MU-CRYSTALLIN"/>
    <property type="match status" value="1"/>
</dbReference>
<keyword evidence="1" id="KW-0456">Lyase</keyword>
<dbReference type="InterPro" id="IPR023401">
    <property type="entry name" value="ODC_N"/>
</dbReference>
<evidence type="ECO:0000313" key="1">
    <source>
        <dbReference type="EMBL" id="AZE30451.1"/>
    </source>
</evidence>
<organism evidence="1 2">
    <name type="scientific">Pseudomonas chlororaphis subsp. aureofaciens</name>
    <dbReference type="NCBI Taxonomy" id="587851"/>
    <lineage>
        <taxon>Bacteria</taxon>
        <taxon>Pseudomonadati</taxon>
        <taxon>Pseudomonadota</taxon>
        <taxon>Gammaproteobacteria</taxon>
        <taxon>Pseudomonadales</taxon>
        <taxon>Pseudomonadaceae</taxon>
        <taxon>Pseudomonas</taxon>
    </lineage>
</organism>
<protein>
    <submittedName>
        <fullName evidence="1">Ornithine cyclodeaminase</fullName>
        <ecNumber evidence="1">4.3.1.12</ecNumber>
    </submittedName>
</protein>
<dbReference type="NCBIfam" id="NF005603">
    <property type="entry name" value="PRK07340.1"/>
    <property type="match status" value="1"/>
</dbReference>
<proteinExistence type="predicted"/>
<evidence type="ECO:0000313" key="2">
    <source>
        <dbReference type="Proteomes" id="UP000280455"/>
    </source>
</evidence>
<dbReference type="RefSeq" id="WP_124301800.1">
    <property type="nucleotide sequence ID" value="NZ_CP027750.1"/>
</dbReference>
<sequence>MSTRFPAATAHTDAPIIICDRARTAALLDFNRLVEAIAQAALELAAGQIHSPERMVVPLGEAGVMLSMPATAQDIGIHKLVNVHPGNTQRQLPTIHGAVTLCDAATGQVICLLDGPELTGRRTAAVTLLAIRTLLKREPRQILLFGTGVQARYHVQAIHAIYPQSTVWVRGVDAQAASQFCTGNRQLHEHLEPCGHDIPAEVDVVITLTTSTEPVYNEPARAGRVVIGVGAFKPEMAELGKVTLDASDLYADDPAGARHEAGDLLQAGIDWSRVSSLADALRKDVDTSRPAVFKSVGTAAWDLAAARVALQALAAGE</sequence>
<dbReference type="GO" id="GO:0008473">
    <property type="term" value="F:ornithine cyclodeaminase activity"/>
    <property type="evidence" value="ECO:0007669"/>
    <property type="project" value="UniProtKB-EC"/>
</dbReference>
<dbReference type="InterPro" id="IPR036291">
    <property type="entry name" value="NAD(P)-bd_dom_sf"/>
</dbReference>
<gene>
    <name evidence="1" type="ORF">C4K07_3668</name>
</gene>